<name>A0A6J4MBX2_9BACT</name>
<evidence type="ECO:0000256" key="3">
    <source>
        <dbReference type="ARBA" id="ARBA00022475"/>
    </source>
</evidence>
<keyword evidence="3" id="KW-1003">Cell membrane</keyword>
<reference evidence="8" key="1">
    <citation type="submission" date="2020-02" db="EMBL/GenBank/DDBJ databases">
        <authorList>
            <person name="Meier V. D."/>
        </authorList>
    </citation>
    <scope>NUCLEOTIDE SEQUENCE</scope>
    <source>
        <strain evidence="8">AVDCRST_MAG40</strain>
    </source>
</reference>
<comment type="subcellular location">
    <subcellularLocation>
        <location evidence="1">Cell membrane</location>
        <topology evidence="1">Multi-pass membrane protein</topology>
    </subcellularLocation>
</comment>
<dbReference type="GO" id="GO:0015213">
    <property type="term" value="F:uridine transmembrane transporter activity"/>
    <property type="evidence" value="ECO:0007669"/>
    <property type="project" value="TreeGrafter"/>
</dbReference>
<sequence>MQQSLVTRLRVMMFLEFFAWGAWYATIAVYMANAGMEQLTHWPYTVNPVAAIAAPFFLGFVADRFFPTERVLGVLHLLGGVVMLLVPRAAGAPTLFIGLLLLYNLCFMPTLGLSNSLAFSHITDQEREFPRVRVFGTIGWIAAGLFVSFVLSRFAGRPAEGTALPLYTTAVASLVLGAYSFTLPHTPPQGRGTRATVRGILGLDALKTLGSRPFYVFVLCSFLICIPLAAYYNFTQLYLGTVGVQQIAATQTLGQVSEVGFMLLMPFMFRRLGVKWMILVGMAAWVLRYALFAVGAPGAVVWMVVLGIALHGICYDFFFVTGQIYVDKKSTPAIRAQAQGFLVFITYGVGMLIGAQVAGAAYNRFLQGGAETLSLAQWQQFWWLPAGFALGVLLLFALLFHDRVDRATTVGESAASAPTPAPAT</sequence>
<dbReference type="EMBL" id="CADCTX010000857">
    <property type="protein sequence ID" value="CAA9355309.1"/>
    <property type="molecule type" value="Genomic_DNA"/>
</dbReference>
<keyword evidence="2" id="KW-0813">Transport</keyword>
<feature type="transmembrane region" description="Helical" evidence="7">
    <location>
        <begin position="382"/>
        <end position="400"/>
    </location>
</feature>
<protein>
    <submittedName>
        <fullName evidence="8">ProP protein</fullName>
    </submittedName>
</protein>
<evidence type="ECO:0000313" key="8">
    <source>
        <dbReference type="EMBL" id="CAA9355309.1"/>
    </source>
</evidence>
<feature type="transmembrane region" description="Helical" evidence="7">
    <location>
        <begin position="132"/>
        <end position="152"/>
    </location>
</feature>
<dbReference type="InterPro" id="IPR036259">
    <property type="entry name" value="MFS_trans_sf"/>
</dbReference>
<gene>
    <name evidence="8" type="ORF">AVDCRST_MAG40-3125</name>
</gene>
<dbReference type="GO" id="GO:0015212">
    <property type="term" value="F:cytidine transmembrane transporter activity"/>
    <property type="evidence" value="ECO:0007669"/>
    <property type="project" value="TreeGrafter"/>
</dbReference>
<feature type="transmembrane region" description="Helical" evidence="7">
    <location>
        <begin position="276"/>
        <end position="294"/>
    </location>
</feature>
<feature type="transmembrane region" description="Helical" evidence="7">
    <location>
        <begin position="300"/>
        <end position="320"/>
    </location>
</feature>
<dbReference type="AlphaFoldDB" id="A0A6J4MBX2"/>
<evidence type="ECO:0000256" key="4">
    <source>
        <dbReference type="ARBA" id="ARBA00022692"/>
    </source>
</evidence>
<dbReference type="PANTHER" id="PTHR23522">
    <property type="entry name" value="BLL5896 PROTEIN"/>
    <property type="match status" value="1"/>
</dbReference>
<organism evidence="8">
    <name type="scientific">uncultured Gemmatimonadaceae bacterium</name>
    <dbReference type="NCBI Taxonomy" id="246130"/>
    <lineage>
        <taxon>Bacteria</taxon>
        <taxon>Pseudomonadati</taxon>
        <taxon>Gemmatimonadota</taxon>
        <taxon>Gemmatimonadia</taxon>
        <taxon>Gemmatimonadales</taxon>
        <taxon>Gemmatimonadaceae</taxon>
        <taxon>environmental samples</taxon>
    </lineage>
</organism>
<dbReference type="PANTHER" id="PTHR23522:SF4">
    <property type="entry name" value="NUCLEOSIDE PERMEASE NUPG-RELATED"/>
    <property type="match status" value="1"/>
</dbReference>
<keyword evidence="6 7" id="KW-0472">Membrane</keyword>
<feature type="transmembrane region" description="Helical" evidence="7">
    <location>
        <begin position="96"/>
        <end position="120"/>
    </location>
</feature>
<dbReference type="InterPro" id="IPR004740">
    <property type="entry name" value="Nuc_H_symport"/>
</dbReference>
<evidence type="ECO:0000256" key="1">
    <source>
        <dbReference type="ARBA" id="ARBA00004651"/>
    </source>
</evidence>
<dbReference type="Gene3D" id="1.20.1250.20">
    <property type="entry name" value="MFS general substrate transporter like domains"/>
    <property type="match status" value="2"/>
</dbReference>
<keyword evidence="4 7" id="KW-0812">Transmembrane</keyword>
<evidence type="ECO:0000256" key="2">
    <source>
        <dbReference type="ARBA" id="ARBA00022448"/>
    </source>
</evidence>
<accession>A0A6J4MBX2</accession>
<evidence type="ECO:0000256" key="6">
    <source>
        <dbReference type="ARBA" id="ARBA00023136"/>
    </source>
</evidence>
<keyword evidence="5 7" id="KW-1133">Transmembrane helix</keyword>
<feature type="transmembrane region" description="Helical" evidence="7">
    <location>
        <begin position="164"/>
        <end position="184"/>
    </location>
</feature>
<feature type="transmembrane region" description="Helical" evidence="7">
    <location>
        <begin position="44"/>
        <end position="62"/>
    </location>
</feature>
<evidence type="ECO:0000256" key="7">
    <source>
        <dbReference type="SAM" id="Phobius"/>
    </source>
</evidence>
<dbReference type="GO" id="GO:0005886">
    <property type="term" value="C:plasma membrane"/>
    <property type="evidence" value="ECO:0007669"/>
    <property type="project" value="UniProtKB-SubCell"/>
</dbReference>
<dbReference type="CDD" id="cd06177">
    <property type="entry name" value="MFS_NHS"/>
    <property type="match status" value="1"/>
</dbReference>
<feature type="transmembrane region" description="Helical" evidence="7">
    <location>
        <begin position="214"/>
        <end position="232"/>
    </location>
</feature>
<evidence type="ECO:0000256" key="5">
    <source>
        <dbReference type="ARBA" id="ARBA00022989"/>
    </source>
</evidence>
<dbReference type="SUPFAM" id="SSF103473">
    <property type="entry name" value="MFS general substrate transporter"/>
    <property type="match status" value="1"/>
</dbReference>
<feature type="transmembrane region" description="Helical" evidence="7">
    <location>
        <begin position="71"/>
        <end position="90"/>
    </location>
</feature>
<feature type="transmembrane region" description="Helical" evidence="7">
    <location>
        <begin position="252"/>
        <end position="269"/>
    </location>
</feature>
<proteinExistence type="predicted"/>
<feature type="transmembrane region" description="Helical" evidence="7">
    <location>
        <begin position="341"/>
        <end position="362"/>
    </location>
</feature>
<feature type="transmembrane region" description="Helical" evidence="7">
    <location>
        <begin position="12"/>
        <end position="32"/>
    </location>
</feature>
<dbReference type="Pfam" id="PF03825">
    <property type="entry name" value="Nuc_H_symport"/>
    <property type="match status" value="1"/>
</dbReference>